<evidence type="ECO:0000313" key="3">
    <source>
        <dbReference type="Proteomes" id="UP000006512"/>
    </source>
</evidence>
<dbReference type="Gene3D" id="3.40.50.720">
    <property type="entry name" value="NAD(P)-binding Rossmann-like Domain"/>
    <property type="match status" value="1"/>
</dbReference>
<dbReference type="InterPro" id="IPR036291">
    <property type="entry name" value="NAD(P)-bd_dom_sf"/>
</dbReference>
<sequence length="314" mass="33338">MRIVVTGATGFLGGHLCRHLHRLGHEVIGLGRDATKGAALKIDGIGFHALDLALPDADLALPPVDAFIHAAALSSNWGPRKAFHAANVVGTRNALSLSDRLSAGRFVFISSPSVYFRFRDQLDQAESDTLPPPVNAYAESKQQAEALVRAHTNAIIVRPRGLYGPGDTTLLPRLIRAAKEGALPLLRHGDAVTDLTHVDDVVGGVTCALISRATGTYNISGGAPQTIKSIIEQACAHAGIAPRFTDIPVGLALFAARTAELLARLTPGQPEPIFTAYSVGVMAYSQTLDLTAAWRDLGYVPQITFADGLRRTFA</sequence>
<dbReference type="EMBL" id="GL883077">
    <property type="protein sequence ID" value="EGF93561.1"/>
    <property type="molecule type" value="Genomic_DNA"/>
</dbReference>
<feature type="domain" description="NAD-dependent epimerase/dehydratase" evidence="1">
    <location>
        <begin position="3"/>
        <end position="219"/>
    </location>
</feature>
<dbReference type="InterPro" id="IPR001509">
    <property type="entry name" value="Epimerase_deHydtase"/>
</dbReference>
<organism evidence="2 3">
    <name type="scientific">Asticcacaulis biprosthecium C19</name>
    <dbReference type="NCBI Taxonomy" id="715226"/>
    <lineage>
        <taxon>Bacteria</taxon>
        <taxon>Pseudomonadati</taxon>
        <taxon>Pseudomonadota</taxon>
        <taxon>Alphaproteobacteria</taxon>
        <taxon>Caulobacterales</taxon>
        <taxon>Caulobacteraceae</taxon>
        <taxon>Asticcacaulis</taxon>
    </lineage>
</organism>
<reference evidence="3" key="1">
    <citation type="submission" date="2011-03" db="EMBL/GenBank/DDBJ databases">
        <title>Draft genome sequence of Brevundimonas diminuta.</title>
        <authorList>
            <person name="Brown P.J.B."/>
            <person name="Buechlein A."/>
            <person name="Hemmerich C."/>
            <person name="Brun Y.V."/>
        </authorList>
    </citation>
    <scope>NUCLEOTIDE SEQUENCE [LARGE SCALE GENOMIC DNA]</scope>
    <source>
        <strain evidence="3">C19</strain>
    </source>
</reference>
<dbReference type="RefSeq" id="WP_006272760.1">
    <property type="nucleotide sequence ID" value="NZ_GL883077.1"/>
</dbReference>
<dbReference type="STRING" id="715226.ABI_20010"/>
<dbReference type="Pfam" id="PF01370">
    <property type="entry name" value="Epimerase"/>
    <property type="match status" value="1"/>
</dbReference>
<dbReference type="OrthoDB" id="9814124at2"/>
<dbReference type="SUPFAM" id="SSF51735">
    <property type="entry name" value="NAD(P)-binding Rossmann-fold domains"/>
    <property type="match status" value="1"/>
</dbReference>
<dbReference type="AlphaFoldDB" id="F4QLY9"/>
<dbReference type="PANTHER" id="PTHR43245:SF51">
    <property type="entry name" value="SHORT CHAIN DEHYDROGENASE_REDUCTASE FAMILY 42E, MEMBER 2"/>
    <property type="match status" value="1"/>
</dbReference>
<dbReference type="PANTHER" id="PTHR43245">
    <property type="entry name" value="BIFUNCTIONAL POLYMYXIN RESISTANCE PROTEIN ARNA"/>
    <property type="match status" value="1"/>
</dbReference>
<name>F4QLY9_9CAUL</name>
<dbReference type="InterPro" id="IPR050177">
    <property type="entry name" value="Lipid_A_modif_metabolic_enz"/>
</dbReference>
<evidence type="ECO:0000313" key="2">
    <source>
        <dbReference type="EMBL" id="EGF93561.1"/>
    </source>
</evidence>
<gene>
    <name evidence="2" type="ORF">ABI_20010</name>
</gene>
<dbReference type="Proteomes" id="UP000006512">
    <property type="component" value="Unassembled WGS sequence"/>
</dbReference>
<dbReference type="HOGENOM" id="CLU_007383_6_1_5"/>
<dbReference type="eggNOG" id="COG0451">
    <property type="taxonomic scope" value="Bacteria"/>
</dbReference>
<evidence type="ECO:0000259" key="1">
    <source>
        <dbReference type="Pfam" id="PF01370"/>
    </source>
</evidence>
<proteinExistence type="predicted"/>
<accession>F4QLY9</accession>
<keyword evidence="3" id="KW-1185">Reference proteome</keyword>
<protein>
    <submittedName>
        <fullName evidence="2">Uncharacterized protein ybjS</fullName>
    </submittedName>
</protein>